<gene>
    <name evidence="2" type="ORF">V6N11_030792</name>
</gene>
<feature type="region of interest" description="Disordered" evidence="1">
    <location>
        <begin position="186"/>
        <end position="212"/>
    </location>
</feature>
<evidence type="ECO:0000313" key="2">
    <source>
        <dbReference type="EMBL" id="KAK8492568.1"/>
    </source>
</evidence>
<evidence type="ECO:0000256" key="1">
    <source>
        <dbReference type="SAM" id="MobiDB-lite"/>
    </source>
</evidence>
<comment type="caution">
    <text evidence="2">The sequence shown here is derived from an EMBL/GenBank/DDBJ whole genome shotgun (WGS) entry which is preliminary data.</text>
</comment>
<dbReference type="EMBL" id="JBBPBN010000245">
    <property type="protein sequence ID" value="KAK8492568.1"/>
    <property type="molecule type" value="Genomic_DNA"/>
</dbReference>
<keyword evidence="3" id="KW-1185">Reference proteome</keyword>
<proteinExistence type="predicted"/>
<name>A0ABR2AH71_9ROSI</name>
<feature type="compositionally biased region" description="Low complexity" evidence="1">
    <location>
        <begin position="104"/>
        <end position="114"/>
    </location>
</feature>
<sequence>MANPNPNEFPPLLPVSIPPSNSTSVPPDGGLCPDVVPHVVLERPASPLGGDLRAFKKVRGIPVEIVDDVVSMEEGNEARQQSPNEAVDGGIGLKRASYATAVSGASEKSAAGAGRNAVESELDRPKVSGPSDDVVFGPWMIADTRRRRPRKDIRPAVGLVTAPNGAQGSRFTVLENDVEIQGDRVEAPQPKNHGSSSNSGSAQPNGLGRAKPVGVRYGAVRGDQLGSSAMEGPIIRDVTSEAGQSPLVSHVAVNNVSGSHSALVIHDGKQLKHGGGGALRVAGSSKKGLKVSRGKDIRISTLSTLSDYVQSIGKVPGVRGDEGQLSPSIRPILIPGDRPFEPGDKRSNSISGCLEDDMEGIVEEVEALSQ</sequence>
<feature type="compositionally biased region" description="Basic and acidic residues" evidence="1">
    <location>
        <begin position="338"/>
        <end position="347"/>
    </location>
</feature>
<feature type="region of interest" description="Disordered" evidence="1">
    <location>
        <begin position="1"/>
        <end position="30"/>
    </location>
</feature>
<evidence type="ECO:0000313" key="3">
    <source>
        <dbReference type="Proteomes" id="UP001396334"/>
    </source>
</evidence>
<feature type="region of interest" description="Disordered" evidence="1">
    <location>
        <begin position="319"/>
        <end position="353"/>
    </location>
</feature>
<dbReference type="Proteomes" id="UP001396334">
    <property type="component" value="Unassembled WGS sequence"/>
</dbReference>
<accession>A0ABR2AH71</accession>
<feature type="compositionally biased region" description="Pro residues" evidence="1">
    <location>
        <begin position="7"/>
        <end position="17"/>
    </location>
</feature>
<reference evidence="2 3" key="1">
    <citation type="journal article" date="2024" name="G3 (Bethesda)">
        <title>Genome assembly of Hibiscus sabdariffa L. provides insights into metabolisms of medicinal natural products.</title>
        <authorList>
            <person name="Kim T."/>
        </authorList>
    </citation>
    <scope>NUCLEOTIDE SEQUENCE [LARGE SCALE GENOMIC DNA]</scope>
    <source>
        <strain evidence="2">TK-2024</strain>
        <tissue evidence="2">Old leaves</tissue>
    </source>
</reference>
<feature type="compositionally biased region" description="Polar residues" evidence="1">
    <location>
        <begin position="192"/>
        <end position="204"/>
    </location>
</feature>
<protein>
    <submittedName>
        <fullName evidence="2">Uncharacterized protein</fullName>
    </submittedName>
</protein>
<feature type="region of interest" description="Disordered" evidence="1">
    <location>
        <begin position="152"/>
        <end position="171"/>
    </location>
</feature>
<feature type="region of interest" description="Disordered" evidence="1">
    <location>
        <begin position="104"/>
        <end position="136"/>
    </location>
</feature>
<organism evidence="2 3">
    <name type="scientific">Hibiscus sabdariffa</name>
    <name type="common">roselle</name>
    <dbReference type="NCBI Taxonomy" id="183260"/>
    <lineage>
        <taxon>Eukaryota</taxon>
        <taxon>Viridiplantae</taxon>
        <taxon>Streptophyta</taxon>
        <taxon>Embryophyta</taxon>
        <taxon>Tracheophyta</taxon>
        <taxon>Spermatophyta</taxon>
        <taxon>Magnoliopsida</taxon>
        <taxon>eudicotyledons</taxon>
        <taxon>Gunneridae</taxon>
        <taxon>Pentapetalae</taxon>
        <taxon>rosids</taxon>
        <taxon>malvids</taxon>
        <taxon>Malvales</taxon>
        <taxon>Malvaceae</taxon>
        <taxon>Malvoideae</taxon>
        <taxon>Hibiscus</taxon>
    </lineage>
</organism>